<dbReference type="GO" id="GO:0003676">
    <property type="term" value="F:nucleic acid binding"/>
    <property type="evidence" value="ECO:0007669"/>
    <property type="project" value="InterPro"/>
</dbReference>
<evidence type="ECO:0000313" key="4">
    <source>
        <dbReference type="EMBL" id="NMW64939.1"/>
    </source>
</evidence>
<dbReference type="PANTHER" id="PTHR34039:SF1">
    <property type="entry name" value="UPF0102 PROTEIN YRAN"/>
    <property type="match status" value="1"/>
</dbReference>
<dbReference type="Gene3D" id="3.40.1350.10">
    <property type="match status" value="1"/>
</dbReference>
<name>A0A7Y0Y4H7_9ACTO</name>
<evidence type="ECO:0000256" key="2">
    <source>
        <dbReference type="HAMAP-Rule" id="MF_00048"/>
    </source>
</evidence>
<evidence type="ECO:0000256" key="1">
    <source>
        <dbReference type="ARBA" id="ARBA00006738"/>
    </source>
</evidence>
<comment type="similarity">
    <text evidence="1 2">Belongs to the UPF0102 family.</text>
</comment>
<dbReference type="Pfam" id="PF02021">
    <property type="entry name" value="UPF0102"/>
    <property type="match status" value="1"/>
</dbReference>
<dbReference type="AlphaFoldDB" id="A0A7Y0Y4H7"/>
<dbReference type="SUPFAM" id="SSF52980">
    <property type="entry name" value="Restriction endonuclease-like"/>
    <property type="match status" value="1"/>
</dbReference>
<organism evidence="4 5">
    <name type="scientific">Mobiluncus mulieris</name>
    <dbReference type="NCBI Taxonomy" id="2052"/>
    <lineage>
        <taxon>Bacteria</taxon>
        <taxon>Bacillati</taxon>
        <taxon>Actinomycetota</taxon>
        <taxon>Actinomycetes</taxon>
        <taxon>Actinomycetales</taxon>
        <taxon>Actinomycetaceae</taxon>
        <taxon>Mobiluncus</taxon>
    </lineage>
</organism>
<evidence type="ECO:0000256" key="3">
    <source>
        <dbReference type="SAM" id="MobiDB-lite"/>
    </source>
</evidence>
<dbReference type="PROSITE" id="PS51257">
    <property type="entry name" value="PROKAR_LIPOPROTEIN"/>
    <property type="match status" value="1"/>
</dbReference>
<dbReference type="Proteomes" id="UP000578252">
    <property type="component" value="Unassembled WGS sequence"/>
</dbReference>
<protein>
    <recommendedName>
        <fullName evidence="2">UPF0102 protein HHJ78_05190</fullName>
    </recommendedName>
</protein>
<sequence length="173" mass="19164">MLGGMTKTIHEGLAPNPTPSTMASCPASGGYKAQLRAQRRLCRALKPPKAPRKNPHNRELGLAGEELATEFLQTQGYQVLDRNWRCRAGEVDIVALSPDSVLAFVEVKTRSTRRHGTPAEAITYAKLARMRCVMGAWFRVHEAPFHHDVSLDLVSVEWDGVGQAAITHRKKLK</sequence>
<evidence type="ECO:0000313" key="5">
    <source>
        <dbReference type="Proteomes" id="UP000578252"/>
    </source>
</evidence>
<dbReference type="HAMAP" id="MF_00048">
    <property type="entry name" value="UPF0102"/>
    <property type="match status" value="1"/>
</dbReference>
<feature type="region of interest" description="Disordered" evidence="3">
    <location>
        <begin position="1"/>
        <end position="29"/>
    </location>
</feature>
<accession>A0A7Y0Y4H7</accession>
<dbReference type="CDD" id="cd20736">
    <property type="entry name" value="PoNe_Nuclease"/>
    <property type="match status" value="1"/>
</dbReference>
<dbReference type="PANTHER" id="PTHR34039">
    <property type="entry name" value="UPF0102 PROTEIN YRAN"/>
    <property type="match status" value="1"/>
</dbReference>
<dbReference type="EMBL" id="JABCUR010000003">
    <property type="protein sequence ID" value="NMW64939.1"/>
    <property type="molecule type" value="Genomic_DNA"/>
</dbReference>
<dbReference type="NCBIfam" id="NF009154">
    <property type="entry name" value="PRK12497.3-3"/>
    <property type="match status" value="1"/>
</dbReference>
<reference evidence="4 5" key="1">
    <citation type="submission" date="2020-04" db="EMBL/GenBank/DDBJ databases">
        <title>Antimicrobial susceptibility and clonality of vaginal-derived multi-drug resistant Mobiluncus isolates in China.</title>
        <authorList>
            <person name="Zhang X."/>
        </authorList>
    </citation>
    <scope>NUCLEOTIDE SEQUENCE [LARGE SCALE GENOMIC DNA]</scope>
    <source>
        <strain evidence="4 5">13</strain>
    </source>
</reference>
<comment type="caution">
    <text evidence="4">The sequence shown here is derived from an EMBL/GenBank/DDBJ whole genome shotgun (WGS) entry which is preliminary data.</text>
</comment>
<gene>
    <name evidence="4" type="ORF">HHJ78_05190</name>
</gene>
<proteinExistence type="inferred from homology"/>
<dbReference type="InterPro" id="IPR003509">
    <property type="entry name" value="UPF0102_YraN-like"/>
</dbReference>
<dbReference type="InterPro" id="IPR011335">
    <property type="entry name" value="Restrct_endonuc-II-like"/>
</dbReference>
<dbReference type="InterPro" id="IPR011856">
    <property type="entry name" value="tRNA_endonuc-like_dom_sf"/>
</dbReference>